<gene>
    <name evidence="12" type="ORF">PV06_00201</name>
</gene>
<dbReference type="NCBIfam" id="TIGR00233">
    <property type="entry name" value="trpS"/>
    <property type="match status" value="1"/>
</dbReference>
<dbReference type="FunFam" id="1.10.240.10:FF:000002">
    <property type="entry name" value="Tryptophan--tRNA ligase"/>
    <property type="match status" value="1"/>
</dbReference>
<evidence type="ECO:0000256" key="2">
    <source>
        <dbReference type="ARBA" id="ARBA00005594"/>
    </source>
</evidence>
<comment type="subcellular location">
    <subcellularLocation>
        <location evidence="1">Mitochondrion</location>
    </subcellularLocation>
</comment>
<feature type="region of interest" description="Disordered" evidence="11">
    <location>
        <begin position="35"/>
        <end position="56"/>
    </location>
</feature>
<dbReference type="InterPro" id="IPR002306">
    <property type="entry name" value="Trp-tRNA-ligase"/>
</dbReference>
<evidence type="ECO:0000256" key="7">
    <source>
        <dbReference type="ARBA" id="ARBA00022917"/>
    </source>
</evidence>
<dbReference type="RefSeq" id="XP_016267724.1">
    <property type="nucleotide sequence ID" value="XM_016400671.1"/>
</dbReference>
<dbReference type="Gene3D" id="3.40.50.620">
    <property type="entry name" value="HUPs"/>
    <property type="match status" value="1"/>
</dbReference>
<dbReference type="GO" id="GO:0005759">
    <property type="term" value="C:mitochondrial matrix"/>
    <property type="evidence" value="ECO:0007669"/>
    <property type="project" value="TreeGrafter"/>
</dbReference>
<dbReference type="GO" id="GO:0070183">
    <property type="term" value="P:mitochondrial tryptophanyl-tRNA aminoacylation"/>
    <property type="evidence" value="ECO:0007669"/>
    <property type="project" value="TreeGrafter"/>
</dbReference>
<evidence type="ECO:0000313" key="12">
    <source>
        <dbReference type="EMBL" id="KIW47508.1"/>
    </source>
</evidence>
<keyword evidence="6 10" id="KW-0067">ATP-binding</keyword>
<dbReference type="PRINTS" id="PR01039">
    <property type="entry name" value="TRNASYNTHTRP"/>
</dbReference>
<reference evidence="12 13" key="1">
    <citation type="submission" date="2015-01" db="EMBL/GenBank/DDBJ databases">
        <title>The Genome Sequence of Exophiala oligosperma CBS72588.</title>
        <authorList>
            <consortium name="The Broad Institute Genomics Platform"/>
            <person name="Cuomo C."/>
            <person name="de Hoog S."/>
            <person name="Gorbushina A."/>
            <person name="Stielow B."/>
            <person name="Teixiera M."/>
            <person name="Abouelleil A."/>
            <person name="Chapman S.B."/>
            <person name="Priest M."/>
            <person name="Young S.K."/>
            <person name="Wortman J."/>
            <person name="Nusbaum C."/>
            <person name="Birren B."/>
        </authorList>
    </citation>
    <scope>NUCLEOTIDE SEQUENCE [LARGE SCALE GENOMIC DNA]</scope>
    <source>
        <strain evidence="12 13">CBS 72588</strain>
    </source>
</reference>
<keyword evidence="8 10" id="KW-0030">Aminoacyl-tRNA synthetase</keyword>
<keyword evidence="5 10" id="KW-0547">Nucleotide-binding</keyword>
<evidence type="ECO:0000256" key="4">
    <source>
        <dbReference type="ARBA" id="ARBA00022598"/>
    </source>
</evidence>
<organism evidence="12 13">
    <name type="scientific">Exophiala oligosperma</name>
    <dbReference type="NCBI Taxonomy" id="215243"/>
    <lineage>
        <taxon>Eukaryota</taxon>
        <taxon>Fungi</taxon>
        <taxon>Dikarya</taxon>
        <taxon>Ascomycota</taxon>
        <taxon>Pezizomycotina</taxon>
        <taxon>Eurotiomycetes</taxon>
        <taxon>Chaetothyriomycetidae</taxon>
        <taxon>Chaetothyriales</taxon>
        <taxon>Herpotrichiellaceae</taxon>
        <taxon>Exophiala</taxon>
    </lineage>
</organism>
<sequence>MISGSRLARRHGLLKWRNLCCRCYSEAPLRPPQEWLEGKPVRGQWDSDENSPEQHERTLLQRRRVFSGIQPTGVPHLGNYLGALRQWKLLHDSSANTKLLGDTKHDQFFSVVDLHALTSSDVPGHVRRQLRRESYASLMAIGLQNTQQTTLFFQSDVTAHTELMWILSTIASTGYLSRMTQWKSKLNLSDDADLHSDEATAKLKLGLFSYPVLQAADILLYQATLVPVGADQLQHIEFARSLARSFNSHVRSRPESGGNVFRVPWPALSAAQRIMSLKRPTQKMSKSDPDPKSRILITDTREEIHAKIKGAVTDSEPGISYDIDKRPGVSNLVDILRNVTSLSLAPEAIAKDLENMTMRAFKEMVADNVCQCLEGVHDRFEELMDPSNQTLNIEAEEGAKKARRVAIRTMRSVKNSLGLESFCASSNMWDREMIRESGTDNTIAEDSNTTIRYITTKEGTADAIQEALAGLNKQSSQVDEPETTKPQ</sequence>
<dbReference type="EMBL" id="KN847332">
    <property type="protein sequence ID" value="KIW47508.1"/>
    <property type="molecule type" value="Genomic_DNA"/>
</dbReference>
<evidence type="ECO:0000256" key="10">
    <source>
        <dbReference type="RuleBase" id="RU363036"/>
    </source>
</evidence>
<dbReference type="InterPro" id="IPR001412">
    <property type="entry name" value="aa-tRNA-synth_I_CS"/>
</dbReference>
<proteinExistence type="inferred from homology"/>
<dbReference type="GO" id="GO:0005524">
    <property type="term" value="F:ATP binding"/>
    <property type="evidence" value="ECO:0007669"/>
    <property type="project" value="UniProtKB-KW"/>
</dbReference>
<dbReference type="GO" id="GO:0004830">
    <property type="term" value="F:tryptophan-tRNA ligase activity"/>
    <property type="evidence" value="ECO:0007669"/>
    <property type="project" value="UniProtKB-EC"/>
</dbReference>
<dbReference type="Pfam" id="PF00579">
    <property type="entry name" value="tRNA-synt_1b"/>
    <property type="match status" value="1"/>
</dbReference>
<evidence type="ECO:0000256" key="1">
    <source>
        <dbReference type="ARBA" id="ARBA00004173"/>
    </source>
</evidence>
<dbReference type="InterPro" id="IPR002305">
    <property type="entry name" value="aa-tRNA-synth_Ic"/>
</dbReference>
<evidence type="ECO:0000256" key="6">
    <source>
        <dbReference type="ARBA" id="ARBA00022840"/>
    </source>
</evidence>
<dbReference type="OrthoDB" id="15808at2759"/>
<dbReference type="EC" id="6.1.1.2" evidence="3"/>
<evidence type="ECO:0000256" key="9">
    <source>
        <dbReference type="ARBA" id="ARBA00030268"/>
    </source>
</evidence>
<evidence type="ECO:0000256" key="8">
    <source>
        <dbReference type="ARBA" id="ARBA00023146"/>
    </source>
</evidence>
<comment type="similarity">
    <text evidence="2 10">Belongs to the class-I aminoacyl-tRNA synthetase family.</text>
</comment>
<dbReference type="AlphaFoldDB" id="A0A0D2DWT0"/>
<name>A0A0D2DWT0_9EURO</name>
<keyword evidence="13" id="KW-1185">Reference proteome</keyword>
<accession>A0A0D2DWT0</accession>
<dbReference type="Gene3D" id="1.10.240.10">
    <property type="entry name" value="Tyrosyl-Transfer RNA Synthetase"/>
    <property type="match status" value="1"/>
</dbReference>
<keyword evidence="7 10" id="KW-0648">Protein biosynthesis</keyword>
<protein>
    <recommendedName>
        <fullName evidence="3">tryptophan--tRNA ligase</fullName>
        <ecNumber evidence="3">6.1.1.2</ecNumber>
    </recommendedName>
    <alternativeName>
        <fullName evidence="9">Tryptophanyl-tRNA synthetase</fullName>
    </alternativeName>
</protein>
<dbReference type="GeneID" id="27352275"/>
<dbReference type="PANTHER" id="PTHR43766">
    <property type="entry name" value="TRYPTOPHAN--TRNA LIGASE, MITOCHONDRIAL"/>
    <property type="match status" value="1"/>
</dbReference>
<evidence type="ECO:0000256" key="5">
    <source>
        <dbReference type="ARBA" id="ARBA00022741"/>
    </source>
</evidence>
<dbReference type="InterPro" id="IPR050203">
    <property type="entry name" value="Trp-tRNA_synthetase"/>
</dbReference>
<keyword evidence="4 10" id="KW-0436">Ligase</keyword>
<evidence type="ECO:0000256" key="11">
    <source>
        <dbReference type="SAM" id="MobiDB-lite"/>
    </source>
</evidence>
<dbReference type="VEuPathDB" id="FungiDB:PV06_00201"/>
<dbReference type="STRING" id="215243.A0A0D2DWT0"/>
<dbReference type="CDD" id="cd00806">
    <property type="entry name" value="TrpRS_core"/>
    <property type="match status" value="1"/>
</dbReference>
<dbReference type="HOGENOM" id="CLU_029244_1_3_1"/>
<evidence type="ECO:0000313" key="13">
    <source>
        <dbReference type="Proteomes" id="UP000053342"/>
    </source>
</evidence>
<dbReference type="InterPro" id="IPR014729">
    <property type="entry name" value="Rossmann-like_a/b/a_fold"/>
</dbReference>
<evidence type="ECO:0000256" key="3">
    <source>
        <dbReference type="ARBA" id="ARBA00013161"/>
    </source>
</evidence>
<dbReference type="PANTHER" id="PTHR43766:SF1">
    <property type="entry name" value="TRYPTOPHAN--TRNA LIGASE, MITOCHONDRIAL"/>
    <property type="match status" value="1"/>
</dbReference>
<dbReference type="PROSITE" id="PS00178">
    <property type="entry name" value="AA_TRNA_LIGASE_I"/>
    <property type="match status" value="1"/>
</dbReference>
<dbReference type="SUPFAM" id="SSF52374">
    <property type="entry name" value="Nucleotidylyl transferase"/>
    <property type="match status" value="1"/>
</dbReference>
<dbReference type="Proteomes" id="UP000053342">
    <property type="component" value="Unassembled WGS sequence"/>
</dbReference>